<feature type="region of interest" description="Disordered" evidence="1">
    <location>
        <begin position="1"/>
        <end position="22"/>
    </location>
</feature>
<evidence type="ECO:0000313" key="2">
    <source>
        <dbReference type="EMBL" id="MDC0739720.1"/>
    </source>
</evidence>
<evidence type="ECO:0000313" key="3">
    <source>
        <dbReference type="Proteomes" id="UP001221411"/>
    </source>
</evidence>
<protein>
    <submittedName>
        <fullName evidence="2">Uncharacterized protein</fullName>
    </submittedName>
</protein>
<comment type="caution">
    <text evidence="2">The sequence shown here is derived from an EMBL/GenBank/DDBJ whole genome shotgun (WGS) entry which is preliminary data.</text>
</comment>
<dbReference type="Proteomes" id="UP001221411">
    <property type="component" value="Unassembled WGS sequence"/>
</dbReference>
<reference evidence="2 3" key="1">
    <citation type="submission" date="2022-11" db="EMBL/GenBank/DDBJ databases">
        <title>Minimal conservation of predation-associated metabolite biosynthetic gene clusters underscores biosynthetic potential of Myxococcota including descriptions for ten novel species: Archangium lansinium sp. nov., Myxococcus landrumus sp. nov., Nannocystis bai.</title>
        <authorList>
            <person name="Ahearne A."/>
            <person name="Stevens C."/>
            <person name="Dowd S."/>
        </authorList>
    </citation>
    <scope>NUCLEOTIDE SEQUENCE [LARGE SCALE GENOMIC DNA]</scope>
    <source>
        <strain evidence="2 3">RJM3</strain>
    </source>
</reference>
<dbReference type="EMBL" id="JAQNDO010000001">
    <property type="protein sequence ID" value="MDC0739720.1"/>
    <property type="molecule type" value="Genomic_DNA"/>
</dbReference>
<sequence>MTMRMSELVLPSDVSGGQSTTSNAARVKYGRYLWNVFGFR</sequence>
<organism evidence="2 3">
    <name type="scientific">Polyangium mundeleinium</name>
    <dbReference type="NCBI Taxonomy" id="2995306"/>
    <lineage>
        <taxon>Bacteria</taxon>
        <taxon>Pseudomonadati</taxon>
        <taxon>Myxococcota</taxon>
        <taxon>Polyangia</taxon>
        <taxon>Polyangiales</taxon>
        <taxon>Polyangiaceae</taxon>
        <taxon>Polyangium</taxon>
    </lineage>
</organism>
<gene>
    <name evidence="2" type="ORF">POL67_00050</name>
</gene>
<proteinExistence type="predicted"/>
<evidence type="ECO:0000256" key="1">
    <source>
        <dbReference type="SAM" id="MobiDB-lite"/>
    </source>
</evidence>
<name>A0ABT5EG01_9BACT</name>
<keyword evidence="3" id="KW-1185">Reference proteome</keyword>
<accession>A0ABT5EG01</accession>